<proteinExistence type="predicted"/>
<dbReference type="EMBL" id="CAXKWB010012541">
    <property type="protein sequence ID" value="CAL4104935.1"/>
    <property type="molecule type" value="Genomic_DNA"/>
</dbReference>
<name>A0AAV2QZS0_MEGNR</name>
<evidence type="ECO:0000313" key="1">
    <source>
        <dbReference type="EMBL" id="CAL4104935.1"/>
    </source>
</evidence>
<gene>
    <name evidence="1" type="ORF">MNOR_LOCUS17891</name>
</gene>
<reference evidence="1 2" key="1">
    <citation type="submission" date="2024-05" db="EMBL/GenBank/DDBJ databases">
        <authorList>
            <person name="Wallberg A."/>
        </authorList>
    </citation>
    <scope>NUCLEOTIDE SEQUENCE [LARGE SCALE GENOMIC DNA]</scope>
</reference>
<comment type="caution">
    <text evidence="1">The sequence shown here is derived from an EMBL/GenBank/DDBJ whole genome shotgun (WGS) entry which is preliminary data.</text>
</comment>
<dbReference type="AlphaFoldDB" id="A0AAV2QZS0"/>
<evidence type="ECO:0000313" key="2">
    <source>
        <dbReference type="Proteomes" id="UP001497623"/>
    </source>
</evidence>
<accession>A0AAV2QZS0</accession>
<sequence length="108" mass="12615">MFSRFVQTKLVTQKKKKNLKFAMEMSKWNRGIENLLGVMKLIFLQLTAMRIVYVTGSMLYRIVMSSLSKSEAVIFDIWQNLDHRTVRNLTKNIPDRPNEVIPGKDNPI</sequence>
<protein>
    <submittedName>
        <fullName evidence="1">Uncharacterized protein</fullName>
    </submittedName>
</protein>
<dbReference type="Proteomes" id="UP001497623">
    <property type="component" value="Unassembled WGS sequence"/>
</dbReference>
<organism evidence="1 2">
    <name type="scientific">Meganyctiphanes norvegica</name>
    <name type="common">Northern krill</name>
    <name type="synonym">Thysanopoda norvegica</name>
    <dbReference type="NCBI Taxonomy" id="48144"/>
    <lineage>
        <taxon>Eukaryota</taxon>
        <taxon>Metazoa</taxon>
        <taxon>Ecdysozoa</taxon>
        <taxon>Arthropoda</taxon>
        <taxon>Crustacea</taxon>
        <taxon>Multicrustacea</taxon>
        <taxon>Malacostraca</taxon>
        <taxon>Eumalacostraca</taxon>
        <taxon>Eucarida</taxon>
        <taxon>Euphausiacea</taxon>
        <taxon>Euphausiidae</taxon>
        <taxon>Meganyctiphanes</taxon>
    </lineage>
</organism>
<keyword evidence="2" id="KW-1185">Reference proteome</keyword>